<proteinExistence type="predicted"/>
<protein>
    <submittedName>
        <fullName evidence="1">Uncharacterized protein</fullName>
    </submittedName>
</protein>
<sequence length="267" mass="28718">MKSCGRGAIARIKPERGGRRRGIGRAGWGGGEFEPRGRRCAGRCGPAAASAGARRLARLATMGEDGAAPLEAGGSSSPVPSGSRSPSLHPAPGGSPAEAGAPVNAITVLTLLDKLVHMLESVQEKQQRMEGRQLELEAAVKGVQGDLGKLCKSHASTANTVAKLLEKSRKVSAHTRDVRERLDRQCAQVKRLEHNHAQLLRRNHFKVLIFQSPLLFSTVRSLQRHLALRHWLDPALFGFGKDATIQPSSETFPLQLIGLSPVYFAPN</sequence>
<dbReference type="EMBL" id="CM037615">
    <property type="protein sequence ID" value="KAH8012839.1"/>
    <property type="molecule type" value="Genomic_DNA"/>
</dbReference>
<name>A0ACB8FZK5_9SAUR</name>
<comment type="caution">
    <text evidence="1">The sequence shown here is derived from an EMBL/GenBank/DDBJ whole genome shotgun (WGS) entry which is preliminary data.</text>
</comment>
<evidence type="ECO:0000313" key="2">
    <source>
        <dbReference type="Proteomes" id="UP000827872"/>
    </source>
</evidence>
<reference evidence="1" key="1">
    <citation type="submission" date="2021-08" db="EMBL/GenBank/DDBJ databases">
        <title>The first chromosome-level gecko genome reveals the dynamic sex chromosomes of Neotropical dwarf geckos (Sphaerodactylidae: Sphaerodactylus).</title>
        <authorList>
            <person name="Pinto B.J."/>
            <person name="Keating S.E."/>
            <person name="Gamble T."/>
        </authorList>
    </citation>
    <scope>NUCLEOTIDE SEQUENCE</scope>
    <source>
        <strain evidence="1">TG3544</strain>
    </source>
</reference>
<keyword evidence="2" id="KW-1185">Reference proteome</keyword>
<evidence type="ECO:0000313" key="1">
    <source>
        <dbReference type="EMBL" id="KAH8012839.1"/>
    </source>
</evidence>
<organism evidence="1 2">
    <name type="scientific">Sphaerodactylus townsendi</name>
    <dbReference type="NCBI Taxonomy" id="933632"/>
    <lineage>
        <taxon>Eukaryota</taxon>
        <taxon>Metazoa</taxon>
        <taxon>Chordata</taxon>
        <taxon>Craniata</taxon>
        <taxon>Vertebrata</taxon>
        <taxon>Euteleostomi</taxon>
        <taxon>Lepidosauria</taxon>
        <taxon>Squamata</taxon>
        <taxon>Bifurcata</taxon>
        <taxon>Gekkota</taxon>
        <taxon>Sphaerodactylidae</taxon>
        <taxon>Sphaerodactylus</taxon>
    </lineage>
</organism>
<dbReference type="Proteomes" id="UP000827872">
    <property type="component" value="Linkage Group LG02"/>
</dbReference>
<gene>
    <name evidence="1" type="ORF">K3G42_004092</name>
</gene>
<accession>A0ACB8FZK5</accession>